<organism evidence="1 2">
    <name type="scientific">Methylobacterium isbiliense</name>
    <dbReference type="NCBI Taxonomy" id="315478"/>
    <lineage>
        <taxon>Bacteria</taxon>
        <taxon>Pseudomonadati</taxon>
        <taxon>Pseudomonadota</taxon>
        <taxon>Alphaproteobacteria</taxon>
        <taxon>Hyphomicrobiales</taxon>
        <taxon>Methylobacteriaceae</taxon>
        <taxon>Methylobacterium</taxon>
    </lineage>
</organism>
<evidence type="ECO:0000313" key="2">
    <source>
        <dbReference type="Proteomes" id="UP001055153"/>
    </source>
</evidence>
<sequence length="110" mass="12572">MHQMSQDMQRCIDACLRCYQACLGDAMTHCLETGGKHVEPKHFRLMLACAEICRTSAHFMLMNSEHHKHLCRECAEICDECARNCEQLGEMQACVDACRRCAEECRKMAA</sequence>
<dbReference type="PANTHER" id="PTHR37310">
    <property type="entry name" value="CYTOPLASMIC PROTEIN-RELATED"/>
    <property type="match status" value="1"/>
</dbReference>
<dbReference type="InterPro" id="IPR005560">
    <property type="entry name" value="Csp_YhjQ"/>
</dbReference>
<dbReference type="CDD" id="cd08026">
    <property type="entry name" value="DUF326"/>
    <property type="match status" value="1"/>
</dbReference>
<reference evidence="1" key="1">
    <citation type="journal article" date="2021" name="Front. Microbiol.">
        <title>Comprehensive Comparative Genomics and Phenotyping of Methylobacterium Species.</title>
        <authorList>
            <person name="Alessa O."/>
            <person name="Ogura Y."/>
            <person name="Fujitani Y."/>
            <person name="Takami H."/>
            <person name="Hayashi T."/>
            <person name="Sahin N."/>
            <person name="Tani A."/>
        </authorList>
    </citation>
    <scope>NUCLEOTIDE SEQUENCE</scope>
    <source>
        <strain evidence="1">DSM 17168</strain>
    </source>
</reference>
<accession>A0ABQ4SIC5</accession>
<dbReference type="InterPro" id="IPR044543">
    <property type="entry name" value="YHJQ-like"/>
</dbReference>
<protein>
    <submittedName>
        <fullName evidence="1">Cysteine-rich protein YhjQ</fullName>
    </submittedName>
</protein>
<proteinExistence type="predicted"/>
<name>A0ABQ4SIC5_9HYPH</name>
<reference evidence="1" key="2">
    <citation type="submission" date="2021-08" db="EMBL/GenBank/DDBJ databases">
        <authorList>
            <person name="Tani A."/>
            <person name="Ola A."/>
            <person name="Ogura Y."/>
            <person name="Katsura K."/>
            <person name="Hayashi T."/>
        </authorList>
    </citation>
    <scope>NUCLEOTIDE SEQUENCE</scope>
    <source>
        <strain evidence="1">DSM 17168</strain>
    </source>
</reference>
<keyword evidence="2" id="KW-1185">Reference proteome</keyword>
<dbReference type="PANTHER" id="PTHR37310:SF1">
    <property type="entry name" value="CYTOPLASMIC PROTEIN"/>
    <property type="match status" value="1"/>
</dbReference>
<comment type="caution">
    <text evidence="1">The sequence shown here is derived from an EMBL/GenBank/DDBJ whole genome shotgun (WGS) entry which is preliminary data.</text>
</comment>
<gene>
    <name evidence="1" type="primary">yhjQ_3</name>
    <name evidence="1" type="ORF">GMJLKIPL_4920</name>
</gene>
<dbReference type="EMBL" id="BPQQ01000066">
    <property type="protein sequence ID" value="GJE02970.1"/>
    <property type="molecule type" value="Genomic_DNA"/>
</dbReference>
<dbReference type="Pfam" id="PF03860">
    <property type="entry name" value="Csp"/>
    <property type="match status" value="1"/>
</dbReference>
<evidence type="ECO:0000313" key="1">
    <source>
        <dbReference type="EMBL" id="GJE02970.1"/>
    </source>
</evidence>
<dbReference type="RefSeq" id="WP_238240299.1">
    <property type="nucleotide sequence ID" value="NZ_BPQQ01000066.1"/>
</dbReference>
<dbReference type="Gene3D" id="1.20.1270.360">
    <property type="match status" value="1"/>
</dbReference>
<dbReference type="Proteomes" id="UP001055153">
    <property type="component" value="Unassembled WGS sequence"/>
</dbReference>